<keyword evidence="2" id="KW-1185">Reference proteome</keyword>
<protein>
    <submittedName>
        <fullName evidence="1">Uncharacterized protein</fullName>
    </submittedName>
</protein>
<evidence type="ECO:0000313" key="2">
    <source>
        <dbReference type="Proteomes" id="UP000657372"/>
    </source>
</evidence>
<name>A0ABS0EX96_9BURK</name>
<dbReference type="RefSeq" id="WP_195876504.1">
    <property type="nucleotide sequence ID" value="NZ_JADOEL010000019.1"/>
</dbReference>
<sequence length="101" mass="11475">MAFFITYVVSEGQDAIRVTLPDFSIHTVVQAICDVPEQVKKALAEQYRGPVPKDSHIEDWQDDPSYRGGWWLWLNIDVDGLTDCGRRRRKLKSVPAQDAAS</sequence>
<dbReference type="EMBL" id="JADOEL010000019">
    <property type="protein sequence ID" value="MBF8179472.1"/>
    <property type="molecule type" value="Genomic_DNA"/>
</dbReference>
<proteinExistence type="predicted"/>
<dbReference type="Proteomes" id="UP000657372">
    <property type="component" value="Unassembled WGS sequence"/>
</dbReference>
<reference evidence="1 2" key="1">
    <citation type="submission" date="2020-11" db="EMBL/GenBank/DDBJ databases">
        <title>WGS of Herminiimonas contaminans strain Marseille-Q4544 isolated from planarians Schmidtea mediterranea.</title>
        <authorList>
            <person name="Kangale L."/>
        </authorList>
    </citation>
    <scope>NUCLEOTIDE SEQUENCE [LARGE SCALE GENOMIC DNA]</scope>
    <source>
        <strain evidence="1 2">Marseille-Q4544</strain>
    </source>
</reference>
<comment type="caution">
    <text evidence="1">The sequence shown here is derived from an EMBL/GenBank/DDBJ whole genome shotgun (WGS) entry which is preliminary data.</text>
</comment>
<gene>
    <name evidence="1" type="ORF">IXC47_17450</name>
</gene>
<organism evidence="1 2">
    <name type="scientific">Herminiimonas contaminans</name>
    <dbReference type="NCBI Taxonomy" id="1111140"/>
    <lineage>
        <taxon>Bacteria</taxon>
        <taxon>Pseudomonadati</taxon>
        <taxon>Pseudomonadota</taxon>
        <taxon>Betaproteobacteria</taxon>
        <taxon>Burkholderiales</taxon>
        <taxon>Oxalobacteraceae</taxon>
        <taxon>Herminiimonas</taxon>
    </lineage>
</organism>
<accession>A0ABS0EX96</accession>
<evidence type="ECO:0000313" key="1">
    <source>
        <dbReference type="EMBL" id="MBF8179472.1"/>
    </source>
</evidence>